<feature type="transmembrane region" description="Helical" evidence="1">
    <location>
        <begin position="54"/>
        <end position="79"/>
    </location>
</feature>
<proteinExistence type="predicted"/>
<dbReference type="EMBL" id="FNOJ01000001">
    <property type="protein sequence ID" value="SDW00564.1"/>
    <property type="molecule type" value="Genomic_DNA"/>
</dbReference>
<dbReference type="InterPro" id="IPR039672">
    <property type="entry name" value="MFS_2"/>
</dbReference>
<keyword evidence="1" id="KW-0812">Transmembrane</keyword>
<keyword evidence="3" id="KW-1185">Reference proteome</keyword>
<reference evidence="3" key="1">
    <citation type="submission" date="2016-10" db="EMBL/GenBank/DDBJ databases">
        <authorList>
            <person name="Varghese N."/>
        </authorList>
    </citation>
    <scope>NUCLEOTIDE SEQUENCE [LARGE SCALE GENOMIC DNA]</scope>
    <source>
        <strain evidence="3">DSM 12489</strain>
    </source>
</reference>
<dbReference type="PANTHER" id="PTHR11328:SF24">
    <property type="entry name" value="MAJOR FACILITATOR SUPERFAMILY (MFS) PROFILE DOMAIN-CONTAINING PROTEIN"/>
    <property type="match status" value="1"/>
</dbReference>
<evidence type="ECO:0000313" key="2">
    <source>
        <dbReference type="EMBL" id="SDW00564.1"/>
    </source>
</evidence>
<dbReference type="InterPro" id="IPR036259">
    <property type="entry name" value="MFS_trans_sf"/>
</dbReference>
<protein>
    <submittedName>
        <fullName evidence="2">Glycoside/pentoside/hexuronide:cation symporter, GPH family</fullName>
    </submittedName>
</protein>
<keyword evidence="1" id="KW-0472">Membrane</keyword>
<dbReference type="GO" id="GO:0005886">
    <property type="term" value="C:plasma membrane"/>
    <property type="evidence" value="ECO:0007669"/>
    <property type="project" value="TreeGrafter"/>
</dbReference>
<dbReference type="Gene3D" id="1.20.1250.20">
    <property type="entry name" value="MFS general substrate transporter like domains"/>
    <property type="match status" value="1"/>
</dbReference>
<feature type="transmembrane region" description="Helical" evidence="1">
    <location>
        <begin position="189"/>
        <end position="209"/>
    </location>
</feature>
<feature type="transmembrane region" description="Helical" evidence="1">
    <location>
        <begin position="371"/>
        <end position="390"/>
    </location>
</feature>
<feature type="transmembrane region" description="Helical" evidence="1">
    <location>
        <begin position="91"/>
        <end position="110"/>
    </location>
</feature>
<dbReference type="SUPFAM" id="SSF103473">
    <property type="entry name" value="MFS general substrate transporter"/>
    <property type="match status" value="1"/>
</dbReference>
<dbReference type="Pfam" id="PF13347">
    <property type="entry name" value="MFS_2"/>
    <property type="match status" value="1"/>
</dbReference>
<keyword evidence="1" id="KW-1133">Transmembrane helix</keyword>
<feature type="transmembrane region" description="Helical" evidence="1">
    <location>
        <begin position="30"/>
        <end position="48"/>
    </location>
</feature>
<feature type="transmembrane region" description="Helical" evidence="1">
    <location>
        <begin position="156"/>
        <end position="177"/>
    </location>
</feature>
<feature type="transmembrane region" description="Helical" evidence="1">
    <location>
        <begin position="301"/>
        <end position="317"/>
    </location>
</feature>
<feature type="transmembrane region" description="Helical" evidence="1">
    <location>
        <begin position="122"/>
        <end position="144"/>
    </location>
</feature>
<dbReference type="GO" id="GO:0015293">
    <property type="term" value="F:symporter activity"/>
    <property type="evidence" value="ECO:0007669"/>
    <property type="project" value="InterPro"/>
</dbReference>
<feature type="transmembrane region" description="Helical" evidence="1">
    <location>
        <begin position="270"/>
        <end position="289"/>
    </location>
</feature>
<evidence type="ECO:0000313" key="3">
    <source>
        <dbReference type="Proteomes" id="UP000182589"/>
    </source>
</evidence>
<feature type="transmembrane region" description="Helical" evidence="1">
    <location>
        <begin position="410"/>
        <end position="431"/>
    </location>
</feature>
<organism evidence="2 3">
    <name type="scientific">Alicyclobacillus hesperidum</name>
    <dbReference type="NCBI Taxonomy" id="89784"/>
    <lineage>
        <taxon>Bacteria</taxon>
        <taxon>Bacillati</taxon>
        <taxon>Bacillota</taxon>
        <taxon>Bacilli</taxon>
        <taxon>Bacillales</taxon>
        <taxon>Alicyclobacillaceae</taxon>
        <taxon>Alicyclobacillus</taxon>
    </lineage>
</organism>
<dbReference type="Proteomes" id="UP000182589">
    <property type="component" value="Unassembled WGS sequence"/>
</dbReference>
<gene>
    <name evidence="2" type="ORF">SAMN04489725_10112</name>
</gene>
<dbReference type="STRING" id="89784.SAMN04489725_10112"/>
<feature type="transmembrane region" description="Helical" evidence="1">
    <location>
        <begin position="234"/>
        <end position="258"/>
    </location>
</feature>
<dbReference type="AlphaFoldDB" id="A0A1H2Q1K9"/>
<dbReference type="RefSeq" id="WP_074691130.1">
    <property type="nucleotide sequence ID" value="NZ_FNOJ01000001.1"/>
</dbReference>
<accession>A0A1H2Q1K9</accession>
<feature type="transmembrane region" description="Helical" evidence="1">
    <location>
        <begin position="329"/>
        <end position="350"/>
    </location>
</feature>
<evidence type="ECO:0000256" key="1">
    <source>
        <dbReference type="SAM" id="Phobius"/>
    </source>
</evidence>
<dbReference type="PANTHER" id="PTHR11328">
    <property type="entry name" value="MAJOR FACILITATOR SUPERFAMILY DOMAIN-CONTAINING PROTEIN"/>
    <property type="match status" value="1"/>
</dbReference>
<name>A0A1H2Q1K9_9BACL</name>
<sequence>MLGPQATLQTSQPTRQVPAGKRLAYAANQVAINMLWQAFNAVAVYFYVTNLHVSAVAISSGMIAYGVLNALFNLLAGHISDRTHTRWGRRIPYIAGCSLPFALSFFFLFSPPSLGQTGLLCYFFGMTLVFDLSFTFTALNAGALYPEMFVTERDRVYVSALQQLFGIVGLIAGVALAKSLGETLGWRSMGLVFGAIGILSMYVSLYGSFERKDTRESPFGWREALSATFRNRRFLVYVAASFLVQFTTTLFTSASSFYTTYVIRLTPMQNSLFLGGIFVVAMPLSFVWARAAVRFSSARSLCLSILVYALVELSLLVDRNPVSLLCTGLALGVPIAGFMVLLNVLLAEVIDIDAVRTGRRREGMYLGVNGCIVRLGMSLQYAVMAVFFALSGYRSGASIQSSGTILGFRVLLGLVPLIFLLTAFMFMLLYIRMGKEPVVKATEAASSST</sequence>
<dbReference type="GO" id="GO:0008643">
    <property type="term" value="P:carbohydrate transport"/>
    <property type="evidence" value="ECO:0007669"/>
    <property type="project" value="InterPro"/>
</dbReference>